<feature type="transmembrane region" description="Helical" evidence="1">
    <location>
        <begin position="61"/>
        <end position="81"/>
    </location>
</feature>
<proteinExistence type="predicted"/>
<keyword evidence="1" id="KW-0472">Membrane</keyword>
<feature type="transmembrane region" description="Helical" evidence="1">
    <location>
        <begin position="30"/>
        <end position="49"/>
    </location>
</feature>
<dbReference type="EMBL" id="LMVM01000001">
    <property type="protein sequence ID" value="PAV06038.1"/>
    <property type="molecule type" value="Genomic_DNA"/>
</dbReference>
<feature type="transmembrane region" description="Helical" evidence="1">
    <location>
        <begin position="7"/>
        <end position="24"/>
    </location>
</feature>
<keyword evidence="1" id="KW-1133">Transmembrane helix</keyword>
<reference evidence="2 3" key="1">
    <citation type="journal article" date="2017" name="BMC Genomics">
        <title>Genomic analysis of methanogenic archaea reveals a shift towards energy conservation.</title>
        <authorList>
            <person name="Gilmore S.P."/>
            <person name="Henske J.K."/>
            <person name="Sexton J.A."/>
            <person name="Solomon K.V."/>
            <person name="Seppala S."/>
            <person name="Yoo J.I."/>
            <person name="Huyett L.M."/>
            <person name="Pressman A."/>
            <person name="Cogan J.Z."/>
            <person name="Kivenson V."/>
            <person name="Peng X."/>
            <person name="Tan Y."/>
            <person name="Valentine D.L."/>
            <person name="O'Malley M.A."/>
        </authorList>
    </citation>
    <scope>NUCLEOTIDE SEQUENCE [LARGE SCALE GENOMIC DNA]</scope>
    <source>
        <strain evidence="2 3">M.o.H.</strain>
    </source>
</reference>
<comment type="caution">
    <text evidence="2">The sequence shown here is derived from an EMBL/GenBank/DDBJ whole genome shotgun (WGS) entry which is preliminary data.</text>
</comment>
<evidence type="ECO:0000256" key="1">
    <source>
        <dbReference type="SAM" id="Phobius"/>
    </source>
</evidence>
<dbReference type="OrthoDB" id="376748at2157"/>
<dbReference type="InterPro" id="IPR040493">
    <property type="entry name" value="DUF5518"/>
</dbReference>
<keyword evidence="1" id="KW-0812">Transmembrane</keyword>
<dbReference type="Proteomes" id="UP000217784">
    <property type="component" value="Unassembled WGS sequence"/>
</dbReference>
<evidence type="ECO:0008006" key="4">
    <source>
        <dbReference type="Google" id="ProtNLM"/>
    </source>
</evidence>
<evidence type="ECO:0000313" key="2">
    <source>
        <dbReference type="EMBL" id="PAV06038.1"/>
    </source>
</evidence>
<dbReference type="Pfam" id="PF17647">
    <property type="entry name" value="DUF5518"/>
    <property type="match status" value="1"/>
</dbReference>
<evidence type="ECO:0000313" key="3">
    <source>
        <dbReference type="Proteomes" id="UP000217784"/>
    </source>
</evidence>
<keyword evidence="3" id="KW-1185">Reference proteome</keyword>
<organism evidence="2 3">
    <name type="scientific">Methanobacterium bryantii</name>
    <dbReference type="NCBI Taxonomy" id="2161"/>
    <lineage>
        <taxon>Archaea</taxon>
        <taxon>Methanobacteriati</taxon>
        <taxon>Methanobacteriota</taxon>
        <taxon>Methanomada group</taxon>
        <taxon>Methanobacteria</taxon>
        <taxon>Methanobacteriales</taxon>
        <taxon>Methanobacteriaceae</taxon>
        <taxon>Methanobacterium</taxon>
    </lineage>
</organism>
<feature type="transmembrane region" description="Helical" evidence="1">
    <location>
        <begin position="93"/>
        <end position="115"/>
    </location>
</feature>
<dbReference type="RefSeq" id="WP_176720229.1">
    <property type="nucleotide sequence ID" value="NZ_LMVM01000001.1"/>
</dbReference>
<name>A0A2A2H9I0_METBR</name>
<gene>
    <name evidence="2" type="ORF">ASJ80_14450</name>
</gene>
<sequence>MIKWKAIIIGFILAIILTIIFGAAGGTVGFYLSMFIAGIAVGYIVDVNIKNGATHGAITGLITGIVSAVLSIIVVLAYGAGGMLLGLNVVAELILSLILWTVLGAIGGVIGTIITERLWQTVFTRGMMGGTAKTDTPEKMKPKIEFTRENITKCLCPQCPVQAESECAQTKMKMLQESMRGMSPEPSDVPGVYCATGTATCSDLNPSKMCKCPNCDVFKENNLEQGEPNGYFCQKGAVK</sequence>
<protein>
    <recommendedName>
        <fullName evidence="4">DUF5518 domain-containing protein</fullName>
    </recommendedName>
</protein>
<accession>A0A2A2H9I0</accession>
<dbReference type="AlphaFoldDB" id="A0A2A2H9I0"/>